<feature type="region of interest" description="Disordered" evidence="1">
    <location>
        <begin position="74"/>
        <end position="93"/>
    </location>
</feature>
<evidence type="ECO:0000313" key="3">
    <source>
        <dbReference type="EMBL" id="NVD27084.1"/>
    </source>
</evidence>
<comment type="caution">
    <text evidence="3">The sequence shown here is derived from an EMBL/GenBank/DDBJ whole genome shotgun (WGS) entry which is preliminary data.</text>
</comment>
<evidence type="ECO:0000256" key="2">
    <source>
        <dbReference type="SAM" id="SignalP"/>
    </source>
</evidence>
<keyword evidence="2" id="KW-0732">Signal</keyword>
<evidence type="ECO:0008006" key="5">
    <source>
        <dbReference type="Google" id="ProtNLM"/>
    </source>
</evidence>
<accession>A0ABX2N055</accession>
<keyword evidence="4" id="KW-1185">Reference proteome</keyword>
<evidence type="ECO:0000256" key="1">
    <source>
        <dbReference type="SAM" id="MobiDB-lite"/>
    </source>
</evidence>
<feature type="region of interest" description="Disordered" evidence="1">
    <location>
        <begin position="113"/>
        <end position="145"/>
    </location>
</feature>
<feature type="chain" id="PRO_5047426258" description="DUF2946 domain-containing protein" evidence="2">
    <location>
        <begin position="32"/>
        <end position="145"/>
    </location>
</feature>
<gene>
    <name evidence="3" type="ORF">HUO14_04065</name>
</gene>
<organism evidence="3 4">
    <name type="scientific">Parasphingorhabdus flavimaris</name>
    <dbReference type="NCBI Taxonomy" id="266812"/>
    <lineage>
        <taxon>Bacteria</taxon>
        <taxon>Pseudomonadati</taxon>
        <taxon>Pseudomonadota</taxon>
        <taxon>Alphaproteobacteria</taxon>
        <taxon>Sphingomonadales</taxon>
        <taxon>Sphingomonadaceae</taxon>
        <taxon>Parasphingorhabdus</taxon>
    </lineage>
</organism>
<dbReference type="Proteomes" id="UP000652427">
    <property type="component" value="Unassembled WGS sequence"/>
</dbReference>
<feature type="signal peptide" evidence="2">
    <location>
        <begin position="1"/>
        <end position="31"/>
    </location>
</feature>
<name>A0ABX2N055_9SPHN</name>
<reference evidence="3 4" key="1">
    <citation type="submission" date="2020-06" db="EMBL/GenBank/DDBJ databases">
        <authorList>
            <person name="Kim S.-J."/>
            <person name="Park S.-J."/>
        </authorList>
    </citation>
    <scope>NUCLEOTIDE SEQUENCE [LARGE SCALE GENOMIC DNA]</scope>
    <source>
        <strain evidence="3 4">SW-151</strain>
    </source>
</reference>
<dbReference type="EMBL" id="JABWMH010000001">
    <property type="protein sequence ID" value="NVD27084.1"/>
    <property type="molecule type" value="Genomic_DNA"/>
</dbReference>
<sequence>MTRPLPFSRFLKTNPAIHAFALLAMLVGALAPQGFMPTQTTGGFAIKLCSGHADSKLSITPDNPDFELLSLVYGQQDETAPEPEPEPSTPACAFAGGTSFGLAASAPELATSTLAPATHEPSEPRRFALRNRINIPPATGPPVTV</sequence>
<evidence type="ECO:0000313" key="4">
    <source>
        <dbReference type="Proteomes" id="UP000652427"/>
    </source>
</evidence>
<dbReference type="RefSeq" id="WP_176278567.1">
    <property type="nucleotide sequence ID" value="NZ_JABWMH010000001.1"/>
</dbReference>
<proteinExistence type="predicted"/>
<protein>
    <recommendedName>
        <fullName evidence="5">DUF2946 domain-containing protein</fullName>
    </recommendedName>
</protein>